<evidence type="ECO:0000256" key="3">
    <source>
        <dbReference type="ARBA" id="ARBA00022771"/>
    </source>
</evidence>
<dbReference type="PANTHER" id="PTHR45865">
    <property type="entry name" value="E3 UBIQUITIN-PROTEIN LIGASE SHPRH FAMILY MEMBER"/>
    <property type="match status" value="1"/>
</dbReference>
<dbReference type="PANTHER" id="PTHR45865:SF1">
    <property type="entry name" value="E3 UBIQUITIN-PROTEIN LIGASE SHPRH"/>
    <property type="match status" value="1"/>
</dbReference>
<dbReference type="SUPFAM" id="SSF57850">
    <property type="entry name" value="RING/U-box"/>
    <property type="match status" value="1"/>
</dbReference>
<dbReference type="Pfam" id="PF00176">
    <property type="entry name" value="SNF2-rel_dom"/>
    <property type="match status" value="1"/>
</dbReference>
<dbReference type="PROSITE" id="PS50089">
    <property type="entry name" value="ZF_RING_2"/>
    <property type="match status" value="1"/>
</dbReference>
<dbReference type="InterPro" id="IPR052583">
    <property type="entry name" value="ATP-helicase/E3_Ub-Ligase"/>
</dbReference>
<dbReference type="SUPFAM" id="SSF52540">
    <property type="entry name" value="P-loop containing nucleoside triphosphate hydrolases"/>
    <property type="match status" value="1"/>
</dbReference>
<dbReference type="Gene3D" id="3.30.40.10">
    <property type="entry name" value="Zinc/RING finger domain, C3HC4 (zinc finger)"/>
    <property type="match status" value="1"/>
</dbReference>
<comment type="similarity">
    <text evidence="1">Belongs to the SNF2/RAD54 helicase family. RAD16 subfamily.</text>
</comment>
<dbReference type="Proteomes" id="UP000222542">
    <property type="component" value="Unassembled WGS sequence"/>
</dbReference>
<proteinExistence type="inferred from homology"/>
<evidence type="ECO:0000259" key="6">
    <source>
        <dbReference type="PROSITE" id="PS50089"/>
    </source>
</evidence>
<dbReference type="EMBL" id="AYRZ02000003">
    <property type="protein sequence ID" value="PHT86396.1"/>
    <property type="molecule type" value="Genomic_DNA"/>
</dbReference>
<protein>
    <recommendedName>
        <fullName evidence="6">RING-type domain-containing protein</fullName>
    </recommendedName>
</protein>
<dbReference type="InterPro" id="IPR027417">
    <property type="entry name" value="P-loop_NTPase"/>
</dbReference>
<name>A0A2G2ZWS0_CAPAN</name>
<keyword evidence="3 5" id="KW-0863">Zinc-finger</keyword>
<organism evidence="7 8">
    <name type="scientific">Capsicum annuum</name>
    <name type="common">Capsicum pepper</name>
    <dbReference type="NCBI Taxonomy" id="4072"/>
    <lineage>
        <taxon>Eukaryota</taxon>
        <taxon>Viridiplantae</taxon>
        <taxon>Streptophyta</taxon>
        <taxon>Embryophyta</taxon>
        <taxon>Tracheophyta</taxon>
        <taxon>Spermatophyta</taxon>
        <taxon>Magnoliopsida</taxon>
        <taxon>eudicotyledons</taxon>
        <taxon>Gunneridae</taxon>
        <taxon>Pentapetalae</taxon>
        <taxon>asterids</taxon>
        <taxon>lamiids</taxon>
        <taxon>Solanales</taxon>
        <taxon>Solanaceae</taxon>
        <taxon>Solanoideae</taxon>
        <taxon>Capsiceae</taxon>
        <taxon>Capsicum</taxon>
    </lineage>
</organism>
<keyword evidence="2" id="KW-0479">Metal-binding</keyword>
<evidence type="ECO:0000256" key="1">
    <source>
        <dbReference type="ARBA" id="ARBA00008438"/>
    </source>
</evidence>
<dbReference type="Gramene" id="PHT86396">
    <property type="protein sequence ID" value="PHT86396"/>
    <property type="gene ID" value="T459_08502"/>
</dbReference>
<comment type="caution">
    <text evidence="7">The sequence shown here is derived from an EMBL/GenBank/DDBJ whole genome shotgun (WGS) entry which is preliminary data.</text>
</comment>
<evidence type="ECO:0000313" key="8">
    <source>
        <dbReference type="Proteomes" id="UP000222542"/>
    </source>
</evidence>
<dbReference type="InterPro" id="IPR013083">
    <property type="entry name" value="Znf_RING/FYVE/PHD"/>
</dbReference>
<dbReference type="STRING" id="4072.A0A2G2ZWS0"/>
<dbReference type="InterPro" id="IPR017907">
    <property type="entry name" value="Znf_RING_CS"/>
</dbReference>
<dbReference type="InterPro" id="IPR038718">
    <property type="entry name" value="SNF2-like_sf"/>
</dbReference>
<dbReference type="InterPro" id="IPR001841">
    <property type="entry name" value="Znf_RING"/>
</dbReference>
<dbReference type="InterPro" id="IPR027370">
    <property type="entry name" value="Znf-RING_euk"/>
</dbReference>
<accession>A0A2G2ZWS0</accession>
<dbReference type="SMART" id="SM00184">
    <property type="entry name" value="RING"/>
    <property type="match status" value="1"/>
</dbReference>
<keyword evidence="8" id="KW-1185">Reference proteome</keyword>
<sequence>MCHSLHGPPPSYDPIAVMEYNEFLRNRASKQTSPQPNRPSNNAHIAQTEYDEFLVSSNLVLLDHGSLTQVLLIIFLVLLVSPDLPVPTFEESIITSISPAAMSQLLTYHRRSCSILVLDNSCYVPDTVLTADLPPLGQSVALQKVILRKKSIWSNHLVLLPRVSLVALYALDILEATRMIGCRPIDTCMDPNAKLLPGQGESLSDPEIFRRLVEKLNYLTVTRPDISFSAMIPRQSCLKVRYPVVPTLLTRILWWRICLDEAQMVENNAAAATEMALRLHGVHRWCITGTPIQRKLDDLFGLLRFLNASPFNTFRWWTDVICDPYERGDSRAMVFAHDFFKRLMWRSSKVHVADELQLPPQEECVSWLSLSPIEEHFYQRQHDTCVNDARELIGSFKNDIYRRKISGSQLEDAASDVVITNIEAAKLFNSLLKLRQACCHPQVGSSGLRSLQQSPMTMEEILSVLVSKTKVEGEEALRRLVVAMNALAGIAIINQNYSQAVSLYQEALALAEDHSEDFRLDPLLNIHITHNLSEVLPVGSDSSQKLECAPASARDKVSNIEDAEESDKVALFSEDKAKEKSMLLPNSNDPSNLMSNSLANDSVDENSDTRLNFFSKCTMTTACEKLKEKFLSAFNLKLAGAQQEFKKSYDQVCNAFSDRKNQYTAWWLEALHHIEQNKDSSNELIRKIGETVSGTLNTSRASKIASCFRSITALKIYIQSGLDSLESSRESLFVKLLEIDQTMGNPRKEDIARIRYCPKCYADSEGVLCVHCELNDLFQVYEASLFRLNKGRSGEVITSAEEAVDLQKKKSQLNRFYTILARTDRNTGSATTKYEDSGKKRDLENIMVSKAPSDLEVVLVLIKSNSRGRLDAEGVSAARRQLQLLEGMRKEYVQARLLATAQAHVLRAHDEIMMATSRLRLKEDENDKSIDALDPGELDAASAEWSSEKFFFLSSLSRIKGQLRYLKGLVQSKQRNHLASSENSTVTQATIVAAAHAEEKEEHQAVIEEDTCPVCQEKLNNQKMVFQCGHVICCKCLFAMTEKRLALHGKPQVNWFMCPTCRQHTDCRNIAYAVDRRNESCPPSSTVSENSEPSASVQGSYSTKVFLTFVLEIQILSFVIELYFPSNFMCPNVVSSTHFFPE</sequence>
<dbReference type="OMA" id="CIHCELE"/>
<evidence type="ECO:0000313" key="7">
    <source>
        <dbReference type="EMBL" id="PHT86396.1"/>
    </source>
</evidence>
<evidence type="ECO:0000256" key="4">
    <source>
        <dbReference type="ARBA" id="ARBA00022833"/>
    </source>
</evidence>
<dbReference type="InterPro" id="IPR048686">
    <property type="entry name" value="SHPRH_helical_1st"/>
</dbReference>
<dbReference type="GO" id="GO:0005524">
    <property type="term" value="F:ATP binding"/>
    <property type="evidence" value="ECO:0007669"/>
    <property type="project" value="InterPro"/>
</dbReference>
<keyword evidence="4" id="KW-0862">Zinc</keyword>
<reference evidence="7 8" key="2">
    <citation type="journal article" date="2017" name="Genome Biol.">
        <title>New reference genome sequences of hot pepper reveal the massive evolution of plant disease-resistance genes by retroduplication.</title>
        <authorList>
            <person name="Kim S."/>
            <person name="Park J."/>
            <person name="Yeom S.I."/>
            <person name="Kim Y.M."/>
            <person name="Seo E."/>
            <person name="Kim K.T."/>
            <person name="Kim M.S."/>
            <person name="Lee J.M."/>
            <person name="Cheong K."/>
            <person name="Shin H.S."/>
            <person name="Kim S.B."/>
            <person name="Han K."/>
            <person name="Lee J."/>
            <person name="Park M."/>
            <person name="Lee H.A."/>
            <person name="Lee H.Y."/>
            <person name="Lee Y."/>
            <person name="Oh S."/>
            <person name="Lee J.H."/>
            <person name="Choi E."/>
            <person name="Choi E."/>
            <person name="Lee S.E."/>
            <person name="Jeon J."/>
            <person name="Kim H."/>
            <person name="Choi G."/>
            <person name="Song H."/>
            <person name="Lee J."/>
            <person name="Lee S.C."/>
            <person name="Kwon J.K."/>
            <person name="Lee H.Y."/>
            <person name="Koo N."/>
            <person name="Hong Y."/>
            <person name="Kim R.W."/>
            <person name="Kang W.H."/>
            <person name="Huh J.H."/>
            <person name="Kang B.C."/>
            <person name="Yang T.J."/>
            <person name="Lee Y.H."/>
            <person name="Bennetzen J.L."/>
            <person name="Choi D."/>
        </authorList>
    </citation>
    <scope>NUCLEOTIDE SEQUENCE [LARGE SCALE GENOMIC DNA]</scope>
    <source>
        <strain evidence="8">cv. CM334</strain>
    </source>
</reference>
<evidence type="ECO:0000256" key="2">
    <source>
        <dbReference type="ARBA" id="ARBA00022723"/>
    </source>
</evidence>
<gene>
    <name evidence="7" type="ORF">T459_08502</name>
</gene>
<dbReference type="Pfam" id="PF21325">
    <property type="entry name" value="SHPRH_helical-1st"/>
    <property type="match status" value="1"/>
</dbReference>
<dbReference type="Gene3D" id="3.40.50.10810">
    <property type="entry name" value="Tandem AAA-ATPase domain"/>
    <property type="match status" value="1"/>
</dbReference>
<feature type="domain" description="RING-type" evidence="6">
    <location>
        <begin position="1012"/>
        <end position="1062"/>
    </location>
</feature>
<dbReference type="InterPro" id="IPR048695">
    <property type="entry name" value="SHPRH_helical_2nd"/>
</dbReference>
<dbReference type="Pfam" id="PF13445">
    <property type="entry name" value="zf-RING_UBOX"/>
    <property type="match status" value="1"/>
</dbReference>
<dbReference type="InterPro" id="IPR000330">
    <property type="entry name" value="SNF2_N"/>
</dbReference>
<reference evidence="7 8" key="1">
    <citation type="journal article" date="2014" name="Nat. Genet.">
        <title>Genome sequence of the hot pepper provides insights into the evolution of pungency in Capsicum species.</title>
        <authorList>
            <person name="Kim S."/>
            <person name="Park M."/>
            <person name="Yeom S.I."/>
            <person name="Kim Y.M."/>
            <person name="Lee J.M."/>
            <person name="Lee H.A."/>
            <person name="Seo E."/>
            <person name="Choi J."/>
            <person name="Cheong K."/>
            <person name="Kim K.T."/>
            <person name="Jung K."/>
            <person name="Lee G.W."/>
            <person name="Oh S.K."/>
            <person name="Bae C."/>
            <person name="Kim S.B."/>
            <person name="Lee H.Y."/>
            <person name="Kim S.Y."/>
            <person name="Kim M.S."/>
            <person name="Kang B.C."/>
            <person name="Jo Y.D."/>
            <person name="Yang H.B."/>
            <person name="Jeong H.J."/>
            <person name="Kang W.H."/>
            <person name="Kwon J.K."/>
            <person name="Shin C."/>
            <person name="Lim J.Y."/>
            <person name="Park J.H."/>
            <person name="Huh J.H."/>
            <person name="Kim J.S."/>
            <person name="Kim B.D."/>
            <person name="Cohen O."/>
            <person name="Paran I."/>
            <person name="Suh M.C."/>
            <person name="Lee S.B."/>
            <person name="Kim Y.K."/>
            <person name="Shin Y."/>
            <person name="Noh S.J."/>
            <person name="Park J."/>
            <person name="Seo Y.S."/>
            <person name="Kwon S.Y."/>
            <person name="Kim H.A."/>
            <person name="Park J.M."/>
            <person name="Kim H.J."/>
            <person name="Choi S.B."/>
            <person name="Bosland P.W."/>
            <person name="Reeves G."/>
            <person name="Jo S.H."/>
            <person name="Lee B.W."/>
            <person name="Cho H.T."/>
            <person name="Choi H.S."/>
            <person name="Lee M.S."/>
            <person name="Yu Y."/>
            <person name="Do Choi Y."/>
            <person name="Park B.S."/>
            <person name="van Deynze A."/>
            <person name="Ashrafi H."/>
            <person name="Hill T."/>
            <person name="Kim W.T."/>
            <person name="Pai H.S."/>
            <person name="Ahn H.K."/>
            <person name="Yeam I."/>
            <person name="Giovannoni J.J."/>
            <person name="Rose J.K."/>
            <person name="Sorensen I."/>
            <person name="Lee S.J."/>
            <person name="Kim R.W."/>
            <person name="Choi I.Y."/>
            <person name="Choi B.S."/>
            <person name="Lim J.S."/>
            <person name="Lee Y.H."/>
            <person name="Choi D."/>
        </authorList>
    </citation>
    <scope>NUCLEOTIDE SEQUENCE [LARGE SCALE GENOMIC DNA]</scope>
    <source>
        <strain evidence="8">cv. CM334</strain>
    </source>
</reference>
<dbReference type="AlphaFoldDB" id="A0A2G2ZWS0"/>
<evidence type="ECO:0000256" key="5">
    <source>
        <dbReference type="PROSITE-ProRule" id="PRU00175"/>
    </source>
</evidence>
<dbReference type="PROSITE" id="PS00518">
    <property type="entry name" value="ZF_RING_1"/>
    <property type="match status" value="1"/>
</dbReference>
<dbReference type="Pfam" id="PF21324">
    <property type="entry name" value="SHPRH_helical-2nd"/>
    <property type="match status" value="1"/>
</dbReference>
<dbReference type="GO" id="GO:0008270">
    <property type="term" value="F:zinc ion binding"/>
    <property type="evidence" value="ECO:0007669"/>
    <property type="project" value="UniProtKB-KW"/>
</dbReference>